<feature type="non-terminal residue" evidence="1">
    <location>
        <position position="83"/>
    </location>
</feature>
<dbReference type="SUPFAM" id="SSF51905">
    <property type="entry name" value="FAD/NAD(P)-binding domain"/>
    <property type="match status" value="1"/>
</dbReference>
<evidence type="ECO:0000313" key="2">
    <source>
        <dbReference type="Proteomes" id="UP000234474"/>
    </source>
</evidence>
<dbReference type="RefSeq" id="XP_024677001.1">
    <property type="nucleotide sequence ID" value="XM_024829335.1"/>
</dbReference>
<dbReference type="Proteomes" id="UP000234474">
    <property type="component" value="Unassembled WGS sequence"/>
</dbReference>
<dbReference type="GeneID" id="36536661"/>
<dbReference type="VEuPathDB" id="FungiDB:P174DRAFT_455572"/>
<reference evidence="2" key="1">
    <citation type="journal article" date="2018" name="Proc. Natl. Acad. Sci. U.S.A.">
        <title>Linking secondary metabolites to gene clusters through genome sequencing of six diverse Aspergillus species.</title>
        <authorList>
            <person name="Kaerboelling I."/>
            <person name="Vesth T.C."/>
            <person name="Frisvad J.C."/>
            <person name="Nybo J.L."/>
            <person name="Theobald S."/>
            <person name="Kuo A."/>
            <person name="Bowyer P."/>
            <person name="Matsuda Y."/>
            <person name="Mondo S."/>
            <person name="Lyhne E.K."/>
            <person name="Kogle M.E."/>
            <person name="Clum A."/>
            <person name="Lipzen A."/>
            <person name="Salamov A."/>
            <person name="Ngan C.Y."/>
            <person name="Daum C."/>
            <person name="Chiniquy J."/>
            <person name="Barry K."/>
            <person name="LaButti K."/>
            <person name="Haridas S."/>
            <person name="Simmons B.A."/>
            <person name="Magnuson J.K."/>
            <person name="Mortensen U.H."/>
            <person name="Larsen T.O."/>
            <person name="Grigoriev I.V."/>
            <person name="Baker S.E."/>
            <person name="Andersen M.R."/>
        </authorList>
    </citation>
    <scope>NUCLEOTIDE SEQUENCE [LARGE SCALE GENOMIC DNA]</scope>
    <source>
        <strain evidence="2">IBT 16806</strain>
    </source>
</reference>
<sequence>MLRRIMVLASFPWKDAISCRFCMTACLTKSFVHTKAIIKNVTQFPDPVEVCLADGTVETGDMVLSCDGVHSLMRSFMWDQQHR</sequence>
<evidence type="ECO:0008006" key="3">
    <source>
        <dbReference type="Google" id="ProtNLM"/>
    </source>
</evidence>
<dbReference type="OrthoDB" id="2431938at2759"/>
<dbReference type="STRING" id="1392255.A0A2I1BST0"/>
<accession>A0A2I1BST0</accession>
<dbReference type="AlphaFoldDB" id="A0A2I1BST0"/>
<organism evidence="1 2">
    <name type="scientific">Aspergillus novofumigatus (strain IBT 16806)</name>
    <dbReference type="NCBI Taxonomy" id="1392255"/>
    <lineage>
        <taxon>Eukaryota</taxon>
        <taxon>Fungi</taxon>
        <taxon>Dikarya</taxon>
        <taxon>Ascomycota</taxon>
        <taxon>Pezizomycotina</taxon>
        <taxon>Eurotiomycetes</taxon>
        <taxon>Eurotiomycetidae</taxon>
        <taxon>Eurotiales</taxon>
        <taxon>Aspergillaceae</taxon>
        <taxon>Aspergillus</taxon>
        <taxon>Aspergillus subgen. Fumigati</taxon>
    </lineage>
</organism>
<comment type="caution">
    <text evidence="1">The sequence shown here is derived from an EMBL/GenBank/DDBJ whole genome shotgun (WGS) entry which is preliminary data.</text>
</comment>
<name>A0A2I1BST0_ASPN1</name>
<proteinExistence type="predicted"/>
<dbReference type="InterPro" id="IPR036188">
    <property type="entry name" value="FAD/NAD-bd_sf"/>
</dbReference>
<dbReference type="EMBL" id="MSZS01000015">
    <property type="protein sequence ID" value="PKX88406.1"/>
    <property type="molecule type" value="Genomic_DNA"/>
</dbReference>
<gene>
    <name evidence="1" type="ORF">P174DRAFT_455572</name>
</gene>
<dbReference type="Gene3D" id="3.50.50.60">
    <property type="entry name" value="FAD/NAD(P)-binding domain"/>
    <property type="match status" value="1"/>
</dbReference>
<protein>
    <recommendedName>
        <fullName evidence="3">FAD-binding domain-containing protein</fullName>
    </recommendedName>
</protein>
<keyword evidence="2" id="KW-1185">Reference proteome</keyword>
<evidence type="ECO:0000313" key="1">
    <source>
        <dbReference type="EMBL" id="PKX88406.1"/>
    </source>
</evidence>